<dbReference type="AlphaFoldDB" id="A0A850NHT0"/>
<dbReference type="RefSeq" id="WP_176620920.1">
    <property type="nucleotide sequence ID" value="NZ_WYET01000007.1"/>
</dbReference>
<dbReference type="Gene3D" id="3.40.630.30">
    <property type="match status" value="1"/>
</dbReference>
<dbReference type="Proteomes" id="UP000558089">
    <property type="component" value="Unassembled WGS sequence"/>
</dbReference>
<feature type="domain" description="BioF2-like acetyltransferase" evidence="1">
    <location>
        <begin position="107"/>
        <end position="252"/>
    </location>
</feature>
<dbReference type="Pfam" id="PF13480">
    <property type="entry name" value="Acetyltransf_6"/>
    <property type="match status" value="1"/>
</dbReference>
<accession>A0A850NHT0</accession>
<name>A0A850NHT0_9FLAO</name>
<reference evidence="2 3" key="1">
    <citation type="submission" date="2020-01" db="EMBL/GenBank/DDBJ databases">
        <title>Draft Genome Analysis of Muricauda sp. HICW Isolated from coastal seawater of PR China.</title>
        <authorList>
            <person name="Chen M.-X."/>
        </authorList>
    </citation>
    <scope>NUCLEOTIDE SEQUENCE [LARGE SCALE GENOMIC DNA]</scope>
    <source>
        <strain evidence="2 3">HICW</strain>
    </source>
</reference>
<dbReference type="InterPro" id="IPR016181">
    <property type="entry name" value="Acyl_CoA_acyltransferase"/>
</dbReference>
<keyword evidence="3" id="KW-1185">Reference proteome</keyword>
<evidence type="ECO:0000259" key="1">
    <source>
        <dbReference type="Pfam" id="PF13480"/>
    </source>
</evidence>
<dbReference type="SUPFAM" id="SSF55729">
    <property type="entry name" value="Acyl-CoA N-acyltransferases (Nat)"/>
    <property type="match status" value="1"/>
</dbReference>
<dbReference type="GO" id="GO:0016740">
    <property type="term" value="F:transferase activity"/>
    <property type="evidence" value="ECO:0007669"/>
    <property type="project" value="UniProtKB-KW"/>
</dbReference>
<evidence type="ECO:0000313" key="3">
    <source>
        <dbReference type="Proteomes" id="UP000558089"/>
    </source>
</evidence>
<sequence length="315" mass="37591">MTGLPKHYTDHCLFQLYLNKTLHAVHQGKVQNLLVNRYLSLTPSIYQEDGKSFYIIKDVPDYLYFQEHVPLDHGFIKVPQYDGHLVNLFTYQNLSEYLNDQLSKRNIKNLKSKKRKLESLGKIEYKVLSGDLAESEYEKTFVRFKELLSKRFDQKGILNRDLAHWQQLYGFTLPKLRADEAKLFVIYKDKLPICIALNYIVDHVMFSHIQTYDIDYSPYNLGDIHMQFQLEWCLSNNIDIYDVSKGTNPYKEKWCNHRYRLFHEIVYSKKSVVCIIRAKSKKMKLDILQWLRNMGVLGNLIKVDKWLYTINKWRK</sequence>
<keyword evidence="2" id="KW-0808">Transferase</keyword>
<comment type="caution">
    <text evidence="2">The sequence shown here is derived from an EMBL/GenBank/DDBJ whole genome shotgun (WGS) entry which is preliminary data.</text>
</comment>
<evidence type="ECO:0000313" key="2">
    <source>
        <dbReference type="EMBL" id="NVN19339.1"/>
    </source>
</evidence>
<dbReference type="InterPro" id="IPR038740">
    <property type="entry name" value="BioF2-like_GNAT_dom"/>
</dbReference>
<dbReference type="EMBL" id="WYET01000007">
    <property type="protein sequence ID" value="NVN19339.1"/>
    <property type="molecule type" value="Genomic_DNA"/>
</dbReference>
<gene>
    <name evidence="2" type="ORF">GUA46_13400</name>
</gene>
<protein>
    <submittedName>
        <fullName evidence="2">GNAT family N-acetyltransferase</fullName>
    </submittedName>
</protein>
<organism evidence="2 3">
    <name type="scientific">Flagellimonas chongwuensis</name>
    <dbReference type="NCBI Taxonomy" id="2697365"/>
    <lineage>
        <taxon>Bacteria</taxon>
        <taxon>Pseudomonadati</taxon>
        <taxon>Bacteroidota</taxon>
        <taxon>Flavobacteriia</taxon>
        <taxon>Flavobacteriales</taxon>
        <taxon>Flavobacteriaceae</taxon>
        <taxon>Flagellimonas</taxon>
    </lineage>
</organism>
<proteinExistence type="predicted"/>